<proteinExistence type="predicted"/>
<sequence>MSNQPGYAWLFLLTSTSNVELLTPGNEILGSSWELVRMHQNKHVKPASPSDNKPRPTELKDSMSISQEEDGSPTREANSDASVQPYRQDMFFENANIDRESRTNKNPKLQKDSSEVHKELHLQERAKSITEESHNIGAQRNSVAPANTLVLKFKTVLNVKTGKSD</sequence>
<dbReference type="AlphaFoldDB" id="A0AAV1SC40"/>
<feature type="compositionally biased region" description="Basic and acidic residues" evidence="1">
    <location>
        <begin position="52"/>
        <end position="61"/>
    </location>
</feature>
<evidence type="ECO:0000256" key="1">
    <source>
        <dbReference type="SAM" id="MobiDB-lite"/>
    </source>
</evidence>
<feature type="compositionally biased region" description="Basic and acidic residues" evidence="1">
    <location>
        <begin position="96"/>
        <end position="134"/>
    </location>
</feature>
<dbReference type="EMBL" id="CAWUPB010001173">
    <property type="protein sequence ID" value="CAK7348422.1"/>
    <property type="molecule type" value="Genomic_DNA"/>
</dbReference>
<keyword evidence="3" id="KW-1185">Reference proteome</keyword>
<evidence type="ECO:0000313" key="3">
    <source>
        <dbReference type="Proteomes" id="UP001314170"/>
    </source>
</evidence>
<reference evidence="2 3" key="1">
    <citation type="submission" date="2024-01" db="EMBL/GenBank/DDBJ databases">
        <authorList>
            <person name="Waweru B."/>
        </authorList>
    </citation>
    <scope>NUCLEOTIDE SEQUENCE [LARGE SCALE GENOMIC DNA]</scope>
</reference>
<feature type="region of interest" description="Disordered" evidence="1">
    <location>
        <begin position="41"/>
        <end position="144"/>
    </location>
</feature>
<dbReference type="Proteomes" id="UP001314170">
    <property type="component" value="Unassembled WGS sequence"/>
</dbReference>
<protein>
    <submittedName>
        <fullName evidence="2">Uncharacterized protein</fullName>
    </submittedName>
</protein>
<comment type="caution">
    <text evidence="2">The sequence shown here is derived from an EMBL/GenBank/DDBJ whole genome shotgun (WGS) entry which is preliminary data.</text>
</comment>
<evidence type="ECO:0000313" key="2">
    <source>
        <dbReference type="EMBL" id="CAK7348422.1"/>
    </source>
</evidence>
<accession>A0AAV1SC40</accession>
<gene>
    <name evidence="2" type="ORF">DCAF_LOCUS21119</name>
</gene>
<organism evidence="2 3">
    <name type="scientific">Dovyalis caffra</name>
    <dbReference type="NCBI Taxonomy" id="77055"/>
    <lineage>
        <taxon>Eukaryota</taxon>
        <taxon>Viridiplantae</taxon>
        <taxon>Streptophyta</taxon>
        <taxon>Embryophyta</taxon>
        <taxon>Tracheophyta</taxon>
        <taxon>Spermatophyta</taxon>
        <taxon>Magnoliopsida</taxon>
        <taxon>eudicotyledons</taxon>
        <taxon>Gunneridae</taxon>
        <taxon>Pentapetalae</taxon>
        <taxon>rosids</taxon>
        <taxon>fabids</taxon>
        <taxon>Malpighiales</taxon>
        <taxon>Salicaceae</taxon>
        <taxon>Flacourtieae</taxon>
        <taxon>Dovyalis</taxon>
    </lineage>
</organism>
<name>A0AAV1SC40_9ROSI</name>